<protein>
    <recommendedName>
        <fullName evidence="2">Hypervirulence associated protein TUDOR domain-containing protein</fullName>
    </recommendedName>
</protein>
<feature type="compositionally biased region" description="Basic and acidic residues" evidence="1">
    <location>
        <begin position="103"/>
        <end position="156"/>
    </location>
</feature>
<evidence type="ECO:0000256" key="1">
    <source>
        <dbReference type="SAM" id="MobiDB-lite"/>
    </source>
</evidence>
<dbReference type="Proteomes" id="UP000779574">
    <property type="component" value="Unassembled WGS sequence"/>
</dbReference>
<dbReference type="EMBL" id="JAHFXF010000237">
    <property type="protein sequence ID" value="KAG9692222.1"/>
    <property type="molecule type" value="Genomic_DNA"/>
</dbReference>
<comment type="caution">
    <text evidence="3">The sequence shown here is derived from an EMBL/GenBank/DDBJ whole genome shotgun (WGS) entry which is preliminary data.</text>
</comment>
<organism evidence="3 4">
    <name type="scientific">Aureobasidium melanogenum</name>
    <name type="common">Aureobasidium pullulans var. melanogenum</name>
    <dbReference type="NCBI Taxonomy" id="46634"/>
    <lineage>
        <taxon>Eukaryota</taxon>
        <taxon>Fungi</taxon>
        <taxon>Dikarya</taxon>
        <taxon>Ascomycota</taxon>
        <taxon>Pezizomycotina</taxon>
        <taxon>Dothideomycetes</taxon>
        <taxon>Dothideomycetidae</taxon>
        <taxon>Dothideales</taxon>
        <taxon>Saccotheciaceae</taxon>
        <taxon>Aureobasidium</taxon>
    </lineage>
</organism>
<feature type="non-terminal residue" evidence="3">
    <location>
        <position position="308"/>
    </location>
</feature>
<dbReference type="OrthoDB" id="3360421at2759"/>
<evidence type="ECO:0000313" key="4">
    <source>
        <dbReference type="Proteomes" id="UP000779574"/>
    </source>
</evidence>
<gene>
    <name evidence="3" type="ORF">KCU76_g6865</name>
</gene>
<feature type="compositionally biased region" description="Basic and acidic residues" evidence="1">
    <location>
        <begin position="53"/>
        <end position="75"/>
    </location>
</feature>
<accession>A0A9P8ELX1</accession>
<feature type="compositionally biased region" description="Basic and acidic residues" evidence="1">
    <location>
        <begin position="220"/>
        <end position="250"/>
    </location>
</feature>
<sequence length="308" mass="34647">MAPKDKYTDPELRDEVKEEIHNSDKGGAPGQWSARKAQMMASEYKKRGGGYTTDKKDQDESQKHLSKWGEEDWQTKDGSANAKNEDGTQQRYLPKKAWENMSEQEKKETDDKKQAASKEGKQHVENTDKAKESRKQANEEEDEKYEKKKADEKKEGDEEEEEAQAGDKRTRSSKSASPSKKKKQNNDAAKETSSPPKSKSNGNNKDDSKDNSKSTSNAKSSKDDSSDSKSEDSHGKAASKDRLPKKDQEVYWKTLGNWTKGTVVEVAYEEKEVDGKKVKASEEDPRIVLKSESSGKIAVHKPDAVFFD</sequence>
<name>A0A9P8ELX1_AURME</name>
<evidence type="ECO:0000313" key="3">
    <source>
        <dbReference type="EMBL" id="KAG9692222.1"/>
    </source>
</evidence>
<reference evidence="3" key="1">
    <citation type="journal article" date="2021" name="J Fungi (Basel)">
        <title>Virulence traits and population genomics of the black yeast Aureobasidium melanogenum.</title>
        <authorList>
            <person name="Cernosa A."/>
            <person name="Sun X."/>
            <person name="Gostincar C."/>
            <person name="Fang C."/>
            <person name="Gunde-Cimerman N."/>
            <person name="Song Z."/>
        </authorList>
    </citation>
    <scope>NUCLEOTIDE SEQUENCE</scope>
    <source>
        <strain evidence="3">EXF-9911</strain>
    </source>
</reference>
<feature type="compositionally biased region" description="Low complexity" evidence="1">
    <location>
        <begin position="193"/>
        <end position="203"/>
    </location>
</feature>
<reference evidence="3" key="2">
    <citation type="submission" date="2021-08" db="EMBL/GenBank/DDBJ databases">
        <authorList>
            <person name="Gostincar C."/>
            <person name="Sun X."/>
            <person name="Song Z."/>
            <person name="Gunde-Cimerman N."/>
        </authorList>
    </citation>
    <scope>NUCLEOTIDE SEQUENCE</scope>
    <source>
        <strain evidence="3">EXF-9911</strain>
    </source>
</reference>
<dbReference type="InterPro" id="IPR021331">
    <property type="entry name" value="Hva1_TUDOR"/>
</dbReference>
<dbReference type="AlphaFoldDB" id="A0A9P8ELX1"/>
<feature type="compositionally biased region" description="Basic and acidic residues" evidence="1">
    <location>
        <begin position="1"/>
        <end position="24"/>
    </location>
</feature>
<feature type="domain" description="Hypervirulence associated protein TUDOR" evidence="2">
    <location>
        <begin position="248"/>
        <end position="305"/>
    </location>
</feature>
<evidence type="ECO:0000259" key="2">
    <source>
        <dbReference type="Pfam" id="PF11160"/>
    </source>
</evidence>
<dbReference type="Pfam" id="PF11160">
    <property type="entry name" value="Hva1_TUDOR"/>
    <property type="match status" value="1"/>
</dbReference>
<feature type="region of interest" description="Disordered" evidence="1">
    <location>
        <begin position="1"/>
        <end position="250"/>
    </location>
</feature>
<proteinExistence type="predicted"/>